<dbReference type="AlphaFoldDB" id="X1LM67"/>
<reference evidence="1" key="1">
    <citation type="journal article" date="2014" name="Front. Microbiol.">
        <title>High frequency of phylogenetically diverse reductive dehalogenase-homologous genes in deep subseafloor sedimentary metagenomes.</title>
        <authorList>
            <person name="Kawai M."/>
            <person name="Futagami T."/>
            <person name="Toyoda A."/>
            <person name="Takaki Y."/>
            <person name="Nishi S."/>
            <person name="Hori S."/>
            <person name="Arai W."/>
            <person name="Tsubouchi T."/>
            <person name="Morono Y."/>
            <person name="Uchiyama I."/>
            <person name="Ito T."/>
            <person name="Fujiyama A."/>
            <person name="Inagaki F."/>
            <person name="Takami H."/>
        </authorList>
    </citation>
    <scope>NUCLEOTIDE SEQUENCE</scope>
    <source>
        <strain evidence="1">Expedition CK06-06</strain>
    </source>
</reference>
<protein>
    <submittedName>
        <fullName evidence="1">Uncharacterized protein</fullName>
    </submittedName>
</protein>
<accession>X1LM67</accession>
<name>X1LM67_9ZZZZ</name>
<dbReference type="Gene3D" id="3.90.550.10">
    <property type="entry name" value="Spore Coat Polysaccharide Biosynthesis Protein SpsA, Chain A"/>
    <property type="match status" value="1"/>
</dbReference>
<sequence length="76" mass="8583">RNGPKIENLLTSLKSEGLNLSKYHGKGRDVWLALGIANLRSYAVALHDADIQGYNEMIPTKLLYPLLEQTYQLLNQ</sequence>
<dbReference type="EMBL" id="BARV01010018">
    <property type="protein sequence ID" value="GAI06926.1"/>
    <property type="molecule type" value="Genomic_DNA"/>
</dbReference>
<dbReference type="InterPro" id="IPR029044">
    <property type="entry name" value="Nucleotide-diphossugar_trans"/>
</dbReference>
<feature type="non-terminal residue" evidence="1">
    <location>
        <position position="1"/>
    </location>
</feature>
<comment type="caution">
    <text evidence="1">The sequence shown here is derived from an EMBL/GenBank/DDBJ whole genome shotgun (WGS) entry which is preliminary data.</text>
</comment>
<proteinExistence type="predicted"/>
<gene>
    <name evidence="1" type="ORF">S06H3_19549</name>
</gene>
<organism evidence="1">
    <name type="scientific">marine sediment metagenome</name>
    <dbReference type="NCBI Taxonomy" id="412755"/>
    <lineage>
        <taxon>unclassified sequences</taxon>
        <taxon>metagenomes</taxon>
        <taxon>ecological metagenomes</taxon>
    </lineage>
</organism>
<evidence type="ECO:0000313" key="1">
    <source>
        <dbReference type="EMBL" id="GAI06926.1"/>
    </source>
</evidence>